<sequence>MKRNKILALVLAIAMVFTMIMPINSFAASEQETQIVGMKTNDLENPMGIDTPNPIFSWKMSSTIRGQKQTAYQVVVAKDDNFQNVVWDSQKQTGDVSIGITYAGDPLEAYTTYYWKVTIWDKDGKQVVSDAATFEMGVLSGGFDDADWIVRGGTYPYPKDLVTLDGANWIWAGSTKAQPETAYFRFKFQPDANKTLENAYVAFTADDYGVAHFNGTQIADIPNEGDIWRTGRVIYLTDMINPNGENIFTASIVNKQVGDGGLVAKIVLTYTDGTHDIFVTDETWLASNSTNITEDYTSISYDDSDRNIWKYPNRANENEVVPYGSAPWYSNVGLPNEASTYSGKVAAPIFRKQFDLDQTAENVVNARIYATAAGLYELTFNDKKAGDEALAPGFTQYEDHITYQAYNVTDLIKDGQNTISATIGKGWYLGAIAYEIKGVQEAFIAKMVITYADGSTQTIVTDDSWEYTDDGPILSNDMYNGEVYDATRTLKPYHYSKVGTTTAEALGIGQIISQISGSVKPMEILEPVAVTEPKEGLHIFDFGQNFAGVVELTVNTEAGTQIMMRHAEALNNGEPNADGDPGTLYLGTLRNAKPNDYYTAKGGGPETYRPSFTYHGFRYVEISGIDLEDIVSVKGIVLYSDMEDTGSFESSNSLVNRLERNVYWGQRSNFLSIPTDCPQRDERYGYTGDSQVFSDTSGYNMDVKAFFDQYLMSVNDCVFDNGAFPNSAPGAPPNDRNDPAYNGWADGGVIIPYNMYIRYGDVGIIERSYDKMVNYIEYLYADRDENHLRTSQTQYGDWLALDKEETPVALTDTAFCAYVCDLMTEMATAIGKTEDAERFAGYAQGFKDAWAKFYLKENGQTIVNTQTSYVIGLAFDVVPDDMKQATADQLAAVIQSDKYNGKISTGFISTGFLLPVLCEYGHEDIAYSLLEDTEFPSFLYPVTQGATTIWERWDSYSPSGFGNPTMNSFNHFAFGTVARWLYSGVLGITVDPASPAYKHFSLQPVYGGSMTYANGSYNSQYGLIESGWKLDGNDFTYNAIVPANTTATLYLPSDKATAIYESGKDVTKEAVEGIEYIGTENGKAIFELQSGSYSFSSTVVNKAELEEAISNASNINEFFYTADSYRALTEALAKAQEVQNNKDATAEQVQQATDLLNSAIENLVPIAQDGSESNPYQINSLDQFKLFANTVNSGDSFQDKYVELNTDIDLSGINWTPIGTSNSTTSGAGFAGTFNGNGHVVSNITIPGTSKYATFGLFGTVTGTVKNLGVENVTITHDGVADLRAGGLAGTLSGGLIDNSYVINANVSVGGRVAAGFLGLNRNGTIQNSYAKDITVTGGRTGGFVSDNQDDSGNNKGTIINCYANTSITASSHTGNIENSRTIENEQFIDGSLVDLLNQGNPETVWEQGETHPVLVVTETPEPPVDTNKTILDKVIVEANHLKGTDEYNNAIPSVQQSFDKALEEAQNVYNNPSATQEEVNTAWQTLLKEIHKLGFQKGDKTALQELYDQVKDTDLSQYRDGAAKENFKTALANAETVLADEEAMQKEIDKAYNDLKAAYEALEKLADKSQLKALLDECAGYQEEDYTPATWEVFAGIQEKAQEVYENANASQEEVNAAIDELLSGMLQLRFKADKSILETVIKVAGEIDGSSYTAESYGILQAAVAKANEVMADENASQEEVDAATTRVQEAMKGLVTVETPAENNHVDGTQTGQESTTPKANAAKTGDFAPIAGLAVITLAGAALLLTRKKK</sequence>
<evidence type="ECO:0000259" key="8">
    <source>
        <dbReference type="Pfam" id="PF05592"/>
    </source>
</evidence>
<evidence type="ECO:0000259" key="9">
    <source>
        <dbReference type="Pfam" id="PF08531"/>
    </source>
</evidence>
<dbReference type="Pfam" id="PF25788">
    <property type="entry name" value="Ig_Rha78A_N"/>
    <property type="match status" value="1"/>
</dbReference>
<evidence type="ECO:0000256" key="4">
    <source>
        <dbReference type="SAM" id="Coils"/>
    </source>
</evidence>
<keyword evidence="3 12" id="KW-0378">Hydrolase</keyword>
<feature type="domain" description="Bacterial alpha-L-rhamnosidase N-terminal" evidence="9">
    <location>
        <begin position="362"/>
        <end position="498"/>
    </location>
</feature>
<keyword evidence="7" id="KW-0732">Signal</keyword>
<dbReference type="PANTHER" id="PTHR33307:SF6">
    <property type="entry name" value="ALPHA-RHAMNOSIDASE (EUROFUNG)-RELATED"/>
    <property type="match status" value="1"/>
</dbReference>
<evidence type="ECO:0000256" key="7">
    <source>
        <dbReference type="SAM" id="SignalP"/>
    </source>
</evidence>
<feature type="coiled-coil region" evidence="4">
    <location>
        <begin position="1525"/>
        <end position="1573"/>
    </location>
</feature>
<dbReference type="InterPro" id="IPR009063">
    <property type="entry name" value="Ig/albumin-bd_sf"/>
</dbReference>
<keyword evidence="6" id="KW-1133">Transmembrane helix</keyword>
<dbReference type="EMBL" id="JACOQK010000001">
    <property type="protein sequence ID" value="MBC5787472.1"/>
    <property type="molecule type" value="Genomic_DNA"/>
</dbReference>
<comment type="catalytic activity">
    <reaction evidence="1">
        <text>Hydrolysis of terminal non-reducing alpha-L-rhamnose residues in alpha-L-rhamnosides.</text>
        <dbReference type="EC" id="3.2.1.40"/>
    </reaction>
</comment>
<dbReference type="Gene3D" id="2.60.120.260">
    <property type="entry name" value="Galactose-binding domain-like"/>
    <property type="match status" value="3"/>
</dbReference>
<dbReference type="InterPro" id="IPR016007">
    <property type="entry name" value="Alpha_rhamnosid"/>
</dbReference>
<dbReference type="InterPro" id="IPR013783">
    <property type="entry name" value="Ig-like_fold"/>
</dbReference>
<dbReference type="Pfam" id="PF08531">
    <property type="entry name" value="Bac_rhamnosid_N"/>
    <property type="match status" value="1"/>
</dbReference>
<dbReference type="Pfam" id="PF17390">
    <property type="entry name" value="Bac_rhamnosid_C"/>
    <property type="match status" value="1"/>
</dbReference>
<evidence type="ECO:0000256" key="3">
    <source>
        <dbReference type="ARBA" id="ARBA00022801"/>
    </source>
</evidence>
<dbReference type="Pfam" id="PF17389">
    <property type="entry name" value="Bac_rhamnosid6H"/>
    <property type="match status" value="1"/>
</dbReference>
<dbReference type="InterPro" id="IPR012341">
    <property type="entry name" value="6hp_glycosidase-like_sf"/>
</dbReference>
<feature type="domain" description="Alpha-L-rhamnosidase C-terminal" evidence="11">
    <location>
        <begin position="990"/>
        <end position="1061"/>
    </location>
</feature>
<dbReference type="SUPFAM" id="SSF48208">
    <property type="entry name" value="Six-hairpin glycosidases"/>
    <property type="match status" value="1"/>
</dbReference>
<dbReference type="Pfam" id="PF05592">
    <property type="entry name" value="Bac_rhamnosid"/>
    <property type="match status" value="1"/>
</dbReference>
<accession>A0ABR7IQS3</accession>
<keyword evidence="6" id="KW-0472">Membrane</keyword>
<dbReference type="Gene3D" id="1.20.1270.90">
    <property type="entry name" value="AF1782-like"/>
    <property type="match status" value="3"/>
</dbReference>
<dbReference type="Gene3D" id="1.50.10.10">
    <property type="match status" value="1"/>
</dbReference>
<gene>
    <name evidence="12" type="ORF">H8Z77_05455</name>
</gene>
<evidence type="ECO:0000256" key="5">
    <source>
        <dbReference type="SAM" id="MobiDB-lite"/>
    </source>
</evidence>
<keyword evidence="6" id="KW-0812">Transmembrane</keyword>
<proteinExistence type="predicted"/>
<feature type="region of interest" description="Disordered" evidence="5">
    <location>
        <begin position="1704"/>
        <end position="1723"/>
    </location>
</feature>
<dbReference type="InterPro" id="IPR008902">
    <property type="entry name" value="Rhamnosid_concanavalin"/>
</dbReference>
<evidence type="ECO:0000313" key="13">
    <source>
        <dbReference type="Proteomes" id="UP000649151"/>
    </source>
</evidence>
<feature type="compositionally biased region" description="Polar residues" evidence="5">
    <location>
        <begin position="1709"/>
        <end position="1722"/>
    </location>
</feature>
<feature type="transmembrane region" description="Helical" evidence="6">
    <location>
        <begin position="1731"/>
        <end position="1750"/>
    </location>
</feature>
<dbReference type="Gene3D" id="2.60.40.10">
    <property type="entry name" value="Immunoglobulins"/>
    <property type="match status" value="1"/>
</dbReference>
<dbReference type="Pfam" id="PF07554">
    <property type="entry name" value="FIVAR"/>
    <property type="match status" value="5"/>
</dbReference>
<evidence type="ECO:0000259" key="11">
    <source>
        <dbReference type="Pfam" id="PF17390"/>
    </source>
</evidence>
<dbReference type="GO" id="GO:0016787">
    <property type="term" value="F:hydrolase activity"/>
    <property type="evidence" value="ECO:0007669"/>
    <property type="project" value="UniProtKB-KW"/>
</dbReference>
<feature type="chain" id="PRO_5046383221" description="alpha-L-rhamnosidase" evidence="7">
    <location>
        <begin position="28"/>
        <end position="1754"/>
    </location>
</feature>
<feature type="domain" description="Alpha-L-rhamnosidase concanavalin-like" evidence="8">
    <location>
        <begin position="534"/>
        <end position="638"/>
    </location>
</feature>
<dbReference type="InterPro" id="IPR013737">
    <property type="entry name" value="Bac_rhamnosid_N"/>
</dbReference>
<feature type="domain" description="Alpha-L-rhamnosidase six-hairpin glycosidase" evidence="10">
    <location>
        <begin position="644"/>
        <end position="985"/>
    </location>
</feature>
<dbReference type="Gene3D" id="1.20.1270.70">
    <property type="entry name" value="Designed single chain three-helix bundle"/>
    <property type="match status" value="2"/>
</dbReference>
<dbReference type="Gene3D" id="2.160.20.110">
    <property type="match status" value="1"/>
</dbReference>
<dbReference type="InterPro" id="IPR008928">
    <property type="entry name" value="6-hairpin_glycosidase_sf"/>
</dbReference>
<feature type="coiled-coil region" evidence="4">
    <location>
        <begin position="1128"/>
        <end position="1155"/>
    </location>
</feature>
<evidence type="ECO:0000256" key="6">
    <source>
        <dbReference type="SAM" id="Phobius"/>
    </source>
</evidence>
<reference evidence="12 13" key="1">
    <citation type="submission" date="2020-08" db="EMBL/GenBank/DDBJ databases">
        <title>Genome public.</title>
        <authorList>
            <person name="Liu C."/>
            <person name="Sun Q."/>
        </authorList>
    </citation>
    <scope>NUCLEOTIDE SEQUENCE [LARGE SCALE GENOMIC DNA]</scope>
    <source>
        <strain evidence="12 13">NSJ-27</strain>
    </source>
</reference>
<dbReference type="RefSeq" id="WP_186996406.1">
    <property type="nucleotide sequence ID" value="NZ_JACOQK010000001.1"/>
</dbReference>
<evidence type="ECO:0000313" key="12">
    <source>
        <dbReference type="EMBL" id="MBC5787472.1"/>
    </source>
</evidence>
<evidence type="ECO:0000256" key="2">
    <source>
        <dbReference type="ARBA" id="ARBA00012652"/>
    </source>
</evidence>
<feature type="signal peptide" evidence="7">
    <location>
        <begin position="1"/>
        <end position="27"/>
    </location>
</feature>
<evidence type="ECO:0000256" key="1">
    <source>
        <dbReference type="ARBA" id="ARBA00001445"/>
    </source>
</evidence>
<protein>
    <recommendedName>
        <fullName evidence="2">alpha-L-rhamnosidase</fullName>
        <ecNumber evidence="2">3.2.1.40</ecNumber>
    </recommendedName>
</protein>
<dbReference type="InterPro" id="IPR035398">
    <property type="entry name" value="Bac_rhamnosid_C"/>
</dbReference>
<dbReference type="Proteomes" id="UP000649151">
    <property type="component" value="Unassembled WGS sequence"/>
</dbReference>
<dbReference type="InterPro" id="IPR035396">
    <property type="entry name" value="Bac_rhamnosid6H"/>
</dbReference>
<dbReference type="EC" id="3.2.1.40" evidence="2"/>
<organism evidence="12 13">
    <name type="scientific">Clostridium facile</name>
    <dbReference type="NCBI Taxonomy" id="2763035"/>
    <lineage>
        <taxon>Bacteria</taxon>
        <taxon>Bacillati</taxon>
        <taxon>Bacillota</taxon>
        <taxon>Clostridia</taxon>
        <taxon>Eubacteriales</taxon>
        <taxon>Clostridiaceae</taxon>
        <taxon>Clostridium</taxon>
    </lineage>
</organism>
<dbReference type="PANTHER" id="PTHR33307">
    <property type="entry name" value="ALPHA-RHAMNOSIDASE (EUROFUNG)"/>
    <property type="match status" value="1"/>
</dbReference>
<keyword evidence="4" id="KW-0175">Coiled coil</keyword>
<dbReference type="SUPFAM" id="SSF46997">
    <property type="entry name" value="Bacterial immunoglobulin/albumin-binding domains"/>
    <property type="match status" value="1"/>
</dbReference>
<name>A0ABR7IQS3_9CLOT</name>
<keyword evidence="13" id="KW-1185">Reference proteome</keyword>
<dbReference type="Gene3D" id="2.60.420.10">
    <property type="entry name" value="Maltose phosphorylase, domain 3"/>
    <property type="match status" value="1"/>
</dbReference>
<comment type="caution">
    <text evidence="12">The sequence shown here is derived from an EMBL/GenBank/DDBJ whole genome shotgun (WGS) entry which is preliminary data.</text>
</comment>
<evidence type="ECO:0000259" key="10">
    <source>
        <dbReference type="Pfam" id="PF17389"/>
    </source>
</evidence>